<accession>A0A6F9DV15</accession>
<dbReference type="Pfam" id="PF00069">
    <property type="entry name" value="Pkinase"/>
    <property type="match status" value="1"/>
</dbReference>
<dbReference type="PANTHER" id="PTHR22969">
    <property type="entry name" value="IKB KINASE"/>
    <property type="match status" value="1"/>
</dbReference>
<sequence>MRYRRRIMGRNEYDNKTDIMIAHQAHSNSSTLKNTASYVWSTADVLGQGATGFVFKGRSKKTGHEYAIKVFNSLNFVARTPDVRKREFDVLQKVNHPNIVRLYNIEEESSTKQDVIVMELCTAGSLFSMLDDPENMYGLHESEFKRVLQHITAGMKHLHDKGIVHRDLKPGNIMRTYSDDGSTIYKLTDFGAARELSDNEQFMSLYGTEEYLHPDIYERAVLRKQAGKKFCSTVDLWSMGVTFYHVATGQLPFRPYGGARRNKEMMHKITTEKPSGVISGVQHSELGNIEWSRELPKTCRLSQSFKSLITPVLSGILECNPMKIWTFDRYFSEVEDILNKTVINVFSVPSAMLHKIYISPEKTLVNLKEHIAELADIRSSRQIMLYDGVQFETDTFTPVTQYPVTTEERPFVLLTSDVTDFQTLPIPHTCKPPKVKSSLSLENDASLAKVCSSTLFDIRKTVSYLLLVESLIRLGVKWTESYLKRRVVAIQLMRSELKTKVDCLKTSLEIFEEHYQRETSLLRVIAMMLTTPPEVNELKMYFTQITEKAKNLRQIRNEFEQVTVQVQNLDRAIIQDETPRRVFVDEGSRSNDRLEEKMKVSSERSRDICKLFKQHKRYKRQAFAEDHVHKFEKQKLSEICENSVTLFTDQSVPKCKRLHRESTAWFGHMSGYQRQLFNLEKNMTRLCEKCKRQEEAVGDLQRVYRDKLSIVEAVLKENAARPQNPSSLPGVPVLAADQTKPSAASWPSQPPSTLGVASGKTSRSHRHRQLRELRKGLQDAKNSLIEVQSEVENGSEILKRLGSIAATPHTNGSLAHPMAGDDAPTNR</sequence>
<feature type="region of interest" description="Disordered" evidence="10">
    <location>
        <begin position="738"/>
        <end position="768"/>
    </location>
</feature>
<organism evidence="12">
    <name type="scientific">Phallusia mammillata</name>
    <dbReference type="NCBI Taxonomy" id="59560"/>
    <lineage>
        <taxon>Eukaryota</taxon>
        <taxon>Metazoa</taxon>
        <taxon>Chordata</taxon>
        <taxon>Tunicata</taxon>
        <taxon>Ascidiacea</taxon>
        <taxon>Phlebobranchia</taxon>
        <taxon>Ascidiidae</taxon>
        <taxon>Phallusia</taxon>
    </lineage>
</organism>
<dbReference type="Gene3D" id="3.30.200.20">
    <property type="entry name" value="Phosphorylase Kinase, domain 1"/>
    <property type="match status" value="1"/>
</dbReference>
<keyword evidence="7 8" id="KW-0067">ATP-binding</keyword>
<gene>
    <name evidence="12" type="primary">Tbk1</name>
</gene>
<feature type="region of interest" description="Disordered" evidence="10">
    <location>
        <begin position="806"/>
        <end position="827"/>
    </location>
</feature>
<dbReference type="InterPro" id="IPR017441">
    <property type="entry name" value="Protein_kinase_ATP_BS"/>
</dbReference>
<dbReference type="PROSITE" id="PS50011">
    <property type="entry name" value="PROTEIN_KINASE_DOM"/>
    <property type="match status" value="1"/>
</dbReference>
<comment type="subcellular location">
    <subcellularLocation>
        <location evidence="1">Cytoplasm</location>
    </subcellularLocation>
</comment>
<evidence type="ECO:0000256" key="1">
    <source>
        <dbReference type="ARBA" id="ARBA00004496"/>
    </source>
</evidence>
<dbReference type="Gene3D" id="1.10.510.10">
    <property type="entry name" value="Transferase(Phosphotransferase) domain 1"/>
    <property type="match status" value="1"/>
</dbReference>
<dbReference type="PANTHER" id="PTHR22969:SF15">
    <property type="entry name" value="FI05319P"/>
    <property type="match status" value="1"/>
</dbReference>
<evidence type="ECO:0000313" key="12">
    <source>
        <dbReference type="EMBL" id="CAB3266853.1"/>
    </source>
</evidence>
<dbReference type="GO" id="GO:0004674">
    <property type="term" value="F:protein serine/threonine kinase activity"/>
    <property type="evidence" value="ECO:0007669"/>
    <property type="project" value="UniProtKB-KW"/>
</dbReference>
<dbReference type="AlphaFoldDB" id="A0A6F9DV15"/>
<evidence type="ECO:0000256" key="7">
    <source>
        <dbReference type="ARBA" id="ARBA00022840"/>
    </source>
</evidence>
<dbReference type="InterPro" id="IPR011009">
    <property type="entry name" value="Kinase-like_dom_sf"/>
</dbReference>
<keyword evidence="4" id="KW-0808">Transferase</keyword>
<keyword evidence="5 8" id="KW-0547">Nucleotide-binding</keyword>
<dbReference type="FunFam" id="1.10.510.10:FF:000100">
    <property type="entry name" value="inhibitor of nuclear factor kappa-B kinase subunit epsilon"/>
    <property type="match status" value="1"/>
</dbReference>
<evidence type="ECO:0000256" key="2">
    <source>
        <dbReference type="ARBA" id="ARBA00022490"/>
    </source>
</evidence>
<dbReference type="GO" id="GO:0006950">
    <property type="term" value="P:response to stress"/>
    <property type="evidence" value="ECO:0007669"/>
    <property type="project" value="UniProtKB-ARBA"/>
</dbReference>
<proteinExistence type="evidence at transcript level"/>
<dbReference type="Pfam" id="PF18394">
    <property type="entry name" value="TBK1_CCD1"/>
    <property type="match status" value="1"/>
</dbReference>
<dbReference type="Gene3D" id="1.20.1270.420">
    <property type="match status" value="1"/>
</dbReference>
<dbReference type="FunFam" id="3.30.200.20:FF:000106">
    <property type="entry name" value="serine/threonine-protein kinase TBK1 isoform X1"/>
    <property type="match status" value="1"/>
</dbReference>
<dbReference type="GO" id="GO:0009967">
    <property type="term" value="P:positive regulation of signal transduction"/>
    <property type="evidence" value="ECO:0007669"/>
    <property type="project" value="UniProtKB-ARBA"/>
</dbReference>
<feature type="domain" description="Protein kinase" evidence="11">
    <location>
        <begin position="40"/>
        <end position="338"/>
    </location>
</feature>
<dbReference type="Gene3D" id="3.10.20.90">
    <property type="entry name" value="Phosphatidylinositol 3-kinase Catalytic Subunit, Chain A, domain 1"/>
    <property type="match status" value="1"/>
</dbReference>
<dbReference type="GO" id="GO:0005737">
    <property type="term" value="C:cytoplasm"/>
    <property type="evidence" value="ECO:0007669"/>
    <property type="project" value="UniProtKB-SubCell"/>
</dbReference>
<dbReference type="GO" id="GO:0045089">
    <property type="term" value="P:positive regulation of innate immune response"/>
    <property type="evidence" value="ECO:0007669"/>
    <property type="project" value="UniProtKB-ARBA"/>
</dbReference>
<evidence type="ECO:0000256" key="9">
    <source>
        <dbReference type="SAM" id="Coils"/>
    </source>
</evidence>
<dbReference type="EMBL" id="LR790991">
    <property type="protein sequence ID" value="CAB3266853.1"/>
    <property type="molecule type" value="mRNA"/>
</dbReference>
<evidence type="ECO:0000256" key="10">
    <source>
        <dbReference type="SAM" id="MobiDB-lite"/>
    </source>
</evidence>
<keyword evidence="2" id="KW-0963">Cytoplasm</keyword>
<dbReference type="PROSITE" id="PS00107">
    <property type="entry name" value="PROTEIN_KINASE_ATP"/>
    <property type="match status" value="1"/>
</dbReference>
<dbReference type="SUPFAM" id="SSF56112">
    <property type="entry name" value="Protein kinase-like (PK-like)"/>
    <property type="match status" value="1"/>
</dbReference>
<name>A0A6F9DV15_9ASCI</name>
<evidence type="ECO:0000256" key="3">
    <source>
        <dbReference type="ARBA" id="ARBA00022527"/>
    </source>
</evidence>
<dbReference type="SMART" id="SM00220">
    <property type="entry name" value="S_TKc"/>
    <property type="match status" value="1"/>
</dbReference>
<dbReference type="InterPro" id="IPR041309">
    <property type="entry name" value="TBK1_CC1"/>
</dbReference>
<evidence type="ECO:0000259" key="11">
    <source>
        <dbReference type="PROSITE" id="PS50011"/>
    </source>
</evidence>
<dbReference type="Pfam" id="PF18396">
    <property type="entry name" value="TBK1_ULD"/>
    <property type="match status" value="1"/>
</dbReference>
<dbReference type="InterPro" id="IPR041087">
    <property type="entry name" value="TBK1_ULD"/>
</dbReference>
<dbReference type="InterPro" id="IPR000719">
    <property type="entry name" value="Prot_kinase_dom"/>
</dbReference>
<feature type="coiled-coil region" evidence="9">
    <location>
        <begin position="669"/>
        <end position="696"/>
    </location>
</feature>
<reference evidence="12" key="1">
    <citation type="submission" date="2020-04" db="EMBL/GenBank/DDBJ databases">
        <authorList>
            <person name="Neveu A P."/>
        </authorList>
    </citation>
    <scope>NUCLEOTIDE SEQUENCE</scope>
    <source>
        <tissue evidence="12">Whole embryo</tissue>
    </source>
</reference>
<evidence type="ECO:0000256" key="6">
    <source>
        <dbReference type="ARBA" id="ARBA00022777"/>
    </source>
</evidence>
<dbReference type="CDD" id="cd12219">
    <property type="entry name" value="Ubl_TBK1_like"/>
    <property type="match status" value="1"/>
</dbReference>
<feature type="binding site" evidence="8">
    <location>
        <position position="69"/>
    </location>
    <ligand>
        <name>ATP</name>
        <dbReference type="ChEBI" id="CHEBI:30616"/>
    </ligand>
</feature>
<protein>
    <submittedName>
        <fullName evidence="12">IKK-epsilon IkappaB kinase</fullName>
    </submittedName>
</protein>
<dbReference type="GO" id="GO:0010628">
    <property type="term" value="P:positive regulation of gene expression"/>
    <property type="evidence" value="ECO:0007669"/>
    <property type="project" value="UniProtKB-ARBA"/>
</dbReference>
<keyword evidence="3" id="KW-0723">Serine/threonine-protein kinase</keyword>
<dbReference type="InterPro" id="IPR051180">
    <property type="entry name" value="IKK"/>
</dbReference>
<evidence type="ECO:0000256" key="5">
    <source>
        <dbReference type="ARBA" id="ARBA00022741"/>
    </source>
</evidence>
<evidence type="ECO:0000256" key="8">
    <source>
        <dbReference type="PROSITE-ProRule" id="PRU10141"/>
    </source>
</evidence>
<evidence type="ECO:0000256" key="4">
    <source>
        <dbReference type="ARBA" id="ARBA00022679"/>
    </source>
</evidence>
<keyword evidence="6 12" id="KW-0418">Kinase</keyword>
<dbReference type="GO" id="GO:0005524">
    <property type="term" value="F:ATP binding"/>
    <property type="evidence" value="ECO:0007669"/>
    <property type="project" value="UniProtKB-UniRule"/>
</dbReference>
<keyword evidence="9" id="KW-0175">Coiled coil</keyword>